<keyword evidence="8" id="KW-1185">Reference proteome</keyword>
<organism evidence="6">
    <name type="scientific">Photinus pyralis</name>
    <name type="common">Common eastern firefly</name>
    <name type="synonym">Lampyris pyralis</name>
    <dbReference type="NCBI Taxonomy" id="7054"/>
    <lineage>
        <taxon>Eukaryota</taxon>
        <taxon>Metazoa</taxon>
        <taxon>Ecdysozoa</taxon>
        <taxon>Arthropoda</taxon>
        <taxon>Hexapoda</taxon>
        <taxon>Insecta</taxon>
        <taxon>Pterygota</taxon>
        <taxon>Neoptera</taxon>
        <taxon>Endopterygota</taxon>
        <taxon>Coleoptera</taxon>
        <taxon>Polyphaga</taxon>
        <taxon>Elateriformia</taxon>
        <taxon>Elateroidea</taxon>
        <taxon>Lampyridae</taxon>
        <taxon>Lampyrinae</taxon>
        <taxon>Photinus</taxon>
    </lineage>
</organism>
<feature type="signal peptide" evidence="5">
    <location>
        <begin position="1"/>
        <end position="16"/>
    </location>
</feature>
<accession>A0A1Y1LCH2</accession>
<dbReference type="PANTHER" id="PTHR10009">
    <property type="entry name" value="PROTEIN YELLOW-RELATED"/>
    <property type="match status" value="1"/>
</dbReference>
<evidence type="ECO:0000256" key="4">
    <source>
        <dbReference type="ARBA" id="ARBA00022729"/>
    </source>
</evidence>
<protein>
    <recommendedName>
        <fullName evidence="9">Protein yellow</fullName>
    </recommendedName>
</protein>
<dbReference type="InterPro" id="IPR017996">
    <property type="entry name" value="MRJP/yellow-related"/>
</dbReference>
<evidence type="ECO:0000313" key="8">
    <source>
        <dbReference type="Proteomes" id="UP000327044"/>
    </source>
</evidence>
<feature type="chain" id="PRO_5036029805" description="Protein yellow" evidence="5">
    <location>
        <begin position="17"/>
        <end position="408"/>
    </location>
</feature>
<evidence type="ECO:0000256" key="2">
    <source>
        <dbReference type="ARBA" id="ARBA00009127"/>
    </source>
</evidence>
<sequence>MWKLLIVTSVIAVSYAAKLQEVFRWRDVDFAWPSEQAKQEALQNQRYIPANNLPLGLARWKNKLFITIPRWKAGVASSLNYIPLNTSNSSPALIPYPSLKANTLPTNGEKLGDDRIVSTFRVEVDACDRLWVMDTGLADILGSGDQHSKPALVVFDLNTDRLLRRYEFKPEDLKDSSFFANVIVDVQPGRCDEAFAYVPDLGGYGIVVYSWKNNESWRIHHNYFHFDPLNGDLTVGGVNFQWTDGIFGLALGRMRSNGYRTLFFHPLVSTHEFSVSTEVLRNQTLAVDPNSYNLYKIEGNRGAATQASSSNLDLKTEVLFLTQLQKDGVACWNTNKPLNPENFGNVAQDKVGLVFPNDLKIDAERNLWVLSDRMPVFLFHSLNRNEYNYRIFRIKVDDAIVNTPCALN</sequence>
<reference evidence="7 8" key="2">
    <citation type="journal article" date="2018" name="Elife">
        <title>Firefly genomes illuminate parallel origins of bioluminescence in beetles.</title>
        <authorList>
            <person name="Fallon T.R."/>
            <person name="Lower S.E."/>
            <person name="Chang C.H."/>
            <person name="Bessho-Uehara M."/>
            <person name="Martin G.J."/>
            <person name="Bewick A.J."/>
            <person name="Behringer M."/>
            <person name="Debat H.J."/>
            <person name="Wong I."/>
            <person name="Day J.C."/>
            <person name="Suvorov A."/>
            <person name="Silva C.J."/>
            <person name="Stanger-Hall K.F."/>
            <person name="Hall D.W."/>
            <person name="Schmitz R.J."/>
            <person name="Nelson D.R."/>
            <person name="Lewis S.M."/>
            <person name="Shigenobu S."/>
            <person name="Bybee S.M."/>
            <person name="Larracuente A.M."/>
            <person name="Oba Y."/>
            <person name="Weng J.K."/>
        </authorList>
    </citation>
    <scope>NUCLEOTIDE SEQUENCE [LARGE SCALE GENOMIC DNA]</scope>
    <source>
        <strain evidence="7">1611_PpyrPB1</strain>
        <tissue evidence="7">Whole body</tissue>
    </source>
</reference>
<keyword evidence="4 5" id="KW-0732">Signal</keyword>
<dbReference type="OrthoDB" id="7776143at2759"/>
<dbReference type="PRINTS" id="PR01366">
    <property type="entry name" value="ROYALJELLY"/>
</dbReference>
<dbReference type="Gene3D" id="2.120.10.30">
    <property type="entry name" value="TolB, C-terminal domain"/>
    <property type="match status" value="1"/>
</dbReference>
<dbReference type="Proteomes" id="UP000327044">
    <property type="component" value="Unassembled WGS sequence"/>
</dbReference>
<evidence type="ECO:0000256" key="3">
    <source>
        <dbReference type="ARBA" id="ARBA00022525"/>
    </source>
</evidence>
<dbReference type="EMBL" id="VVIM01000009">
    <property type="protein sequence ID" value="KAB0794261.1"/>
    <property type="molecule type" value="Genomic_DNA"/>
</dbReference>
<dbReference type="Pfam" id="PF03022">
    <property type="entry name" value="MRJP"/>
    <property type="match status" value="1"/>
</dbReference>
<dbReference type="FunCoup" id="A0A1Y1LCH2">
    <property type="interactions" value="8"/>
</dbReference>
<reference evidence="7" key="3">
    <citation type="submission" date="2019-08" db="EMBL/GenBank/DDBJ databases">
        <authorList>
            <consortium name="Photinus pyralis genome working group"/>
            <person name="Fallon T.R."/>
            <person name="Sander Lower S.E."/>
            <person name="Weng J.-K."/>
        </authorList>
    </citation>
    <scope>NUCLEOTIDE SEQUENCE</scope>
    <source>
        <strain evidence="7">1611_PpyrPB1</strain>
        <tissue evidence="7">Whole body</tissue>
    </source>
</reference>
<comment type="similarity">
    <text evidence="2">Belongs to the major royal jelly protein family.</text>
</comment>
<gene>
    <name evidence="7" type="ORF">PPYR_13881</name>
</gene>
<evidence type="ECO:0000256" key="5">
    <source>
        <dbReference type="SAM" id="SignalP"/>
    </source>
</evidence>
<evidence type="ECO:0000256" key="1">
    <source>
        <dbReference type="ARBA" id="ARBA00004613"/>
    </source>
</evidence>
<name>A0A1Y1LCH2_PHOPY</name>
<proteinExistence type="inferred from homology"/>
<evidence type="ECO:0008006" key="9">
    <source>
        <dbReference type="Google" id="ProtNLM"/>
    </source>
</evidence>
<evidence type="ECO:0000313" key="7">
    <source>
        <dbReference type="EMBL" id="KAB0794261.1"/>
    </source>
</evidence>
<dbReference type="EMBL" id="GEZM01061260">
    <property type="protein sequence ID" value="JAV70598.1"/>
    <property type="molecule type" value="Transcribed_RNA"/>
</dbReference>
<dbReference type="PANTHER" id="PTHR10009:SF11">
    <property type="entry name" value="RH54244P"/>
    <property type="match status" value="1"/>
</dbReference>
<dbReference type="GO" id="GO:0005576">
    <property type="term" value="C:extracellular region"/>
    <property type="evidence" value="ECO:0007669"/>
    <property type="project" value="UniProtKB-SubCell"/>
</dbReference>
<reference evidence="6" key="1">
    <citation type="journal article" date="2016" name="Sci. Rep.">
        <title>Molecular characterization of firefly nuptial gifts: a multi-omics approach sheds light on postcopulatory sexual selection.</title>
        <authorList>
            <person name="Al-Wathiqui N."/>
            <person name="Fallon T.R."/>
            <person name="South A."/>
            <person name="Weng J.K."/>
            <person name="Lewis S.M."/>
        </authorList>
    </citation>
    <scope>NUCLEOTIDE SEQUENCE</scope>
</reference>
<keyword evidence="3" id="KW-0964">Secreted</keyword>
<comment type="subcellular location">
    <subcellularLocation>
        <location evidence="1">Secreted</location>
    </subcellularLocation>
</comment>
<evidence type="ECO:0000313" key="6">
    <source>
        <dbReference type="EMBL" id="JAV70598.1"/>
    </source>
</evidence>
<dbReference type="InterPro" id="IPR011042">
    <property type="entry name" value="6-blade_b-propeller_TolB-like"/>
</dbReference>
<dbReference type="InParanoid" id="A0A1Y1LCH2"/>
<dbReference type="AlphaFoldDB" id="A0A1Y1LCH2"/>